<keyword evidence="7" id="KW-0472">Membrane</keyword>
<evidence type="ECO:0000313" key="10">
    <source>
        <dbReference type="Proteomes" id="UP001381693"/>
    </source>
</evidence>
<dbReference type="PANTHER" id="PTHR21230">
    <property type="entry name" value="VESICLE TRANSPORT V-SNARE PROTEIN VTI1-RELATED"/>
    <property type="match status" value="1"/>
</dbReference>
<dbReference type="EMBL" id="JAXCGZ010000445">
    <property type="protein sequence ID" value="KAK7085969.1"/>
    <property type="molecule type" value="Genomic_DNA"/>
</dbReference>
<dbReference type="FunFam" id="1.20.5.110:FF:000078">
    <property type="entry name" value="Vesicle transport through interaction with t-SNAREs 1A"/>
    <property type="match status" value="1"/>
</dbReference>
<dbReference type="GO" id="GO:0042147">
    <property type="term" value="P:retrograde transport, endosome to Golgi"/>
    <property type="evidence" value="ECO:0007669"/>
    <property type="project" value="TreeGrafter"/>
</dbReference>
<dbReference type="GO" id="GO:0000149">
    <property type="term" value="F:SNARE binding"/>
    <property type="evidence" value="ECO:0007669"/>
    <property type="project" value="TreeGrafter"/>
</dbReference>
<gene>
    <name evidence="9" type="primary">VTI1A</name>
    <name evidence="9" type="ORF">SK128_011711</name>
</gene>
<evidence type="ECO:0000259" key="8">
    <source>
        <dbReference type="SMART" id="SM00397"/>
    </source>
</evidence>
<evidence type="ECO:0000256" key="3">
    <source>
        <dbReference type="ARBA" id="ARBA00022692"/>
    </source>
</evidence>
<keyword evidence="2" id="KW-0813">Transport</keyword>
<dbReference type="Gene3D" id="1.20.5.110">
    <property type="match status" value="1"/>
</dbReference>
<dbReference type="GO" id="GO:0005829">
    <property type="term" value="C:cytosol"/>
    <property type="evidence" value="ECO:0007669"/>
    <property type="project" value="GOC"/>
</dbReference>
<accession>A0AAN8XWR0</accession>
<evidence type="ECO:0000256" key="2">
    <source>
        <dbReference type="ARBA" id="ARBA00022448"/>
    </source>
</evidence>
<dbReference type="GO" id="GO:0005484">
    <property type="term" value="F:SNAP receptor activity"/>
    <property type="evidence" value="ECO:0007669"/>
    <property type="project" value="TreeGrafter"/>
</dbReference>
<keyword evidence="3" id="KW-0812">Transmembrane</keyword>
<reference evidence="9 10" key="1">
    <citation type="submission" date="2023-11" db="EMBL/GenBank/DDBJ databases">
        <title>Halocaridina rubra genome assembly.</title>
        <authorList>
            <person name="Smith C."/>
        </authorList>
    </citation>
    <scope>NUCLEOTIDE SEQUENCE [LARGE SCALE GENOMIC DNA]</scope>
    <source>
        <strain evidence="9">EP-1</strain>
        <tissue evidence="9">Whole</tissue>
    </source>
</reference>
<dbReference type="AlphaFoldDB" id="A0AAN8XWR0"/>
<keyword evidence="6" id="KW-0175">Coiled coil</keyword>
<keyword evidence="10" id="KW-1185">Reference proteome</keyword>
<organism evidence="9 10">
    <name type="scientific">Halocaridina rubra</name>
    <name type="common">Hawaiian red shrimp</name>
    <dbReference type="NCBI Taxonomy" id="373956"/>
    <lineage>
        <taxon>Eukaryota</taxon>
        <taxon>Metazoa</taxon>
        <taxon>Ecdysozoa</taxon>
        <taxon>Arthropoda</taxon>
        <taxon>Crustacea</taxon>
        <taxon>Multicrustacea</taxon>
        <taxon>Malacostraca</taxon>
        <taxon>Eumalacostraca</taxon>
        <taxon>Eucarida</taxon>
        <taxon>Decapoda</taxon>
        <taxon>Pleocyemata</taxon>
        <taxon>Caridea</taxon>
        <taxon>Atyoidea</taxon>
        <taxon>Atyidae</taxon>
        <taxon>Halocaridina</taxon>
    </lineage>
</organism>
<evidence type="ECO:0000256" key="6">
    <source>
        <dbReference type="ARBA" id="ARBA00023054"/>
    </source>
</evidence>
<name>A0AAN8XWR0_HALRR</name>
<dbReference type="GO" id="GO:0016236">
    <property type="term" value="P:macroautophagy"/>
    <property type="evidence" value="ECO:0007669"/>
    <property type="project" value="TreeGrafter"/>
</dbReference>
<dbReference type="GO" id="GO:0015031">
    <property type="term" value="P:protein transport"/>
    <property type="evidence" value="ECO:0007669"/>
    <property type="project" value="UniProtKB-KW"/>
</dbReference>
<keyword evidence="5" id="KW-1133">Transmembrane helix</keyword>
<dbReference type="Pfam" id="PF12352">
    <property type="entry name" value="V-SNARE_C"/>
    <property type="match status" value="1"/>
</dbReference>
<dbReference type="SMART" id="SM00397">
    <property type="entry name" value="t_SNARE"/>
    <property type="match status" value="1"/>
</dbReference>
<dbReference type="GO" id="GO:0006896">
    <property type="term" value="P:Golgi to vacuole transport"/>
    <property type="evidence" value="ECO:0007669"/>
    <property type="project" value="TreeGrafter"/>
</dbReference>
<dbReference type="SUPFAM" id="SSF58038">
    <property type="entry name" value="SNARE fusion complex"/>
    <property type="match status" value="1"/>
</dbReference>
<dbReference type="PANTHER" id="PTHR21230:SF26">
    <property type="entry name" value="VESICLE TRANSPORT THROUGH INTERACTION WITH T-SNARES HOMOLOG 1A"/>
    <property type="match status" value="1"/>
</dbReference>
<dbReference type="Proteomes" id="UP001381693">
    <property type="component" value="Unassembled WGS sequence"/>
</dbReference>
<dbReference type="GO" id="GO:0005789">
    <property type="term" value="C:endoplasmic reticulum membrane"/>
    <property type="evidence" value="ECO:0007669"/>
    <property type="project" value="TreeGrafter"/>
</dbReference>
<sequence>MDLEVRDMEPQKREKYSSRMKSYHVELQRLEGEYTRTKSRITDENLRAELLEGGLAGLSTGEEQRQSLLDNTVTLERTSGRLTHGQKIALETEEIGAQILNDLSSQRQTIGRARERLRETDSDLDQSSRVLNTMLRRVLQNRFILYAVVVAATVADGDLTTIDLIQSKS</sequence>
<dbReference type="GO" id="GO:0031201">
    <property type="term" value="C:SNARE complex"/>
    <property type="evidence" value="ECO:0007669"/>
    <property type="project" value="TreeGrafter"/>
</dbReference>
<dbReference type="GO" id="GO:0006891">
    <property type="term" value="P:intra-Golgi vesicle-mediated transport"/>
    <property type="evidence" value="ECO:0007669"/>
    <property type="project" value="TreeGrafter"/>
</dbReference>
<evidence type="ECO:0000256" key="5">
    <source>
        <dbReference type="ARBA" id="ARBA00022989"/>
    </source>
</evidence>
<dbReference type="InterPro" id="IPR000727">
    <property type="entry name" value="T_SNARE_dom"/>
</dbReference>
<dbReference type="GO" id="GO:0005794">
    <property type="term" value="C:Golgi apparatus"/>
    <property type="evidence" value="ECO:0007669"/>
    <property type="project" value="TreeGrafter"/>
</dbReference>
<comment type="caution">
    <text evidence="9">The sequence shown here is derived from an EMBL/GenBank/DDBJ whole genome shotgun (WGS) entry which is preliminary data.</text>
</comment>
<dbReference type="GO" id="GO:0031902">
    <property type="term" value="C:late endosome membrane"/>
    <property type="evidence" value="ECO:0007669"/>
    <property type="project" value="TreeGrafter"/>
</dbReference>
<dbReference type="InterPro" id="IPR038407">
    <property type="entry name" value="v-SNARE_N_sf"/>
</dbReference>
<proteinExistence type="predicted"/>
<dbReference type="Gene3D" id="1.20.58.400">
    <property type="entry name" value="t-snare proteins"/>
    <property type="match status" value="1"/>
</dbReference>
<dbReference type="GO" id="GO:0048280">
    <property type="term" value="P:vesicle fusion with Golgi apparatus"/>
    <property type="evidence" value="ECO:0007669"/>
    <property type="project" value="TreeGrafter"/>
</dbReference>
<evidence type="ECO:0000256" key="7">
    <source>
        <dbReference type="ARBA" id="ARBA00023136"/>
    </source>
</evidence>
<dbReference type="GO" id="GO:0012507">
    <property type="term" value="C:ER to Golgi transport vesicle membrane"/>
    <property type="evidence" value="ECO:0007669"/>
    <property type="project" value="TreeGrafter"/>
</dbReference>
<feature type="domain" description="T-SNARE coiled-coil homology" evidence="8">
    <location>
        <begin position="67"/>
        <end position="134"/>
    </location>
</feature>
<evidence type="ECO:0000256" key="1">
    <source>
        <dbReference type="ARBA" id="ARBA00004211"/>
    </source>
</evidence>
<protein>
    <submittedName>
        <fullName evidence="9">Vesicle transport through interaction with t-SNAREs 1A</fullName>
    </submittedName>
</protein>
<evidence type="ECO:0000313" key="9">
    <source>
        <dbReference type="EMBL" id="KAK7085969.1"/>
    </source>
</evidence>
<comment type="subcellular location">
    <subcellularLocation>
        <location evidence="1">Membrane</location>
        <topology evidence="1">Single-pass type IV membrane protein</topology>
    </subcellularLocation>
</comment>
<evidence type="ECO:0000256" key="4">
    <source>
        <dbReference type="ARBA" id="ARBA00022927"/>
    </source>
</evidence>
<keyword evidence="4" id="KW-0653">Protein transport</keyword>